<geneLocation type="mitochondrion" evidence="20"/>
<keyword evidence="15 18" id="KW-0496">Mitochondrion</keyword>
<evidence type="ECO:0000256" key="8">
    <source>
        <dbReference type="ARBA" id="ARBA00022692"/>
    </source>
</evidence>
<dbReference type="InterPro" id="IPR003917">
    <property type="entry name" value="NADH_UbQ_OxRdtase_chain2"/>
</dbReference>
<evidence type="ECO:0000256" key="9">
    <source>
        <dbReference type="ARBA" id="ARBA00022792"/>
    </source>
</evidence>
<dbReference type="Pfam" id="PF00361">
    <property type="entry name" value="Proton_antipo_M"/>
    <property type="match status" value="1"/>
</dbReference>
<keyword evidence="12 18" id="KW-1133">Transmembrane helix</keyword>
<evidence type="ECO:0000256" key="10">
    <source>
        <dbReference type="ARBA" id="ARBA00022967"/>
    </source>
</evidence>
<feature type="transmembrane region" description="Helical" evidence="18">
    <location>
        <begin position="180"/>
        <end position="205"/>
    </location>
</feature>
<sequence length="331" mass="38715">MNKTSNMMFMIMIMMSVIIAISSNSWFTIWMGMEINMMAFMPIIIEKNNLTTKESSLMYFLVQTMASMLLIMSVIITKAKMTNLNMNNMLMMTALMMKSGVSPFHFWLPKTMEGLSWMNCLIMMTWQKIIPLLMMSHMIKMSNFLMMTTTLSVMIGSIGGLNQTSLRKLMAYSSISNNGWMLAAMLISEMLWITYFIMYSILMMIMTMTMDKYKIYHLNQLMNMNENNFKKLILMMNMLSISGLPPMMGFLMKWMVLQASLNLKEMMMMMLLIMITLITIYYYLRIMYSAMVMTNTESKWKIKNTLKNNKMMLINIISMMGLMLVSMIIMM</sequence>
<dbReference type="GO" id="GO:0005743">
    <property type="term" value="C:mitochondrial inner membrane"/>
    <property type="evidence" value="ECO:0007669"/>
    <property type="project" value="UniProtKB-SubCell"/>
</dbReference>
<comment type="function">
    <text evidence="1">Core subunit of the mitochondrial membrane respiratory chain NADH dehydrogenase (Complex I) that is believed to belong to the minimal assembly required for catalysis. Complex I functions in the transfer of electrons from NADH to the respiratory chain. The immediate electron acceptor for the enzyme is believed to be ubiquinone.</text>
</comment>
<evidence type="ECO:0000256" key="12">
    <source>
        <dbReference type="ARBA" id="ARBA00022989"/>
    </source>
</evidence>
<name>A0A9E8Z2T5_9NEOP</name>
<keyword evidence="14 18" id="KW-0830">Ubiquinone</keyword>
<feature type="transmembrane region" description="Helical" evidence="18">
    <location>
        <begin position="266"/>
        <end position="284"/>
    </location>
</feature>
<evidence type="ECO:0000256" key="7">
    <source>
        <dbReference type="ARBA" id="ARBA00022660"/>
    </source>
</evidence>
<evidence type="ECO:0000256" key="17">
    <source>
        <dbReference type="ARBA" id="ARBA00049551"/>
    </source>
</evidence>
<keyword evidence="6" id="KW-0813">Transport</keyword>
<dbReference type="InterPro" id="IPR050175">
    <property type="entry name" value="Complex_I_Subunit_2"/>
</dbReference>
<dbReference type="PANTHER" id="PTHR46552:SF1">
    <property type="entry name" value="NADH-UBIQUINONE OXIDOREDUCTASE CHAIN 2"/>
    <property type="match status" value="1"/>
</dbReference>
<comment type="catalytic activity">
    <reaction evidence="17 18">
        <text>a ubiquinone + NADH + 5 H(+)(in) = a ubiquinol + NAD(+) + 4 H(+)(out)</text>
        <dbReference type="Rhea" id="RHEA:29091"/>
        <dbReference type="Rhea" id="RHEA-COMP:9565"/>
        <dbReference type="Rhea" id="RHEA-COMP:9566"/>
        <dbReference type="ChEBI" id="CHEBI:15378"/>
        <dbReference type="ChEBI" id="CHEBI:16389"/>
        <dbReference type="ChEBI" id="CHEBI:17976"/>
        <dbReference type="ChEBI" id="CHEBI:57540"/>
        <dbReference type="ChEBI" id="CHEBI:57945"/>
        <dbReference type="EC" id="7.1.1.2"/>
    </reaction>
</comment>
<evidence type="ECO:0000256" key="16">
    <source>
        <dbReference type="ARBA" id="ARBA00023136"/>
    </source>
</evidence>
<evidence type="ECO:0000256" key="13">
    <source>
        <dbReference type="ARBA" id="ARBA00023027"/>
    </source>
</evidence>
<dbReference type="AlphaFoldDB" id="A0A9E8Z2T5"/>
<dbReference type="GO" id="GO:0006120">
    <property type="term" value="P:mitochondrial electron transport, NADH to ubiquinone"/>
    <property type="evidence" value="ECO:0007669"/>
    <property type="project" value="InterPro"/>
</dbReference>
<keyword evidence="8 18" id="KW-0812">Transmembrane</keyword>
<feature type="transmembrane region" description="Helical" evidence="18">
    <location>
        <begin position="7"/>
        <end position="31"/>
    </location>
</feature>
<dbReference type="RefSeq" id="YP_010601338.1">
    <property type="nucleotide sequence ID" value="NC_069853.1"/>
</dbReference>
<comment type="function">
    <text evidence="18">Core subunit of the mitochondrial membrane respiratory chain NADH dehydrogenase (Complex I) which catalyzes electron transfer from NADH through the respiratory chain, using ubiquinone as an electron acceptor. Essential for the catalytic activity and assembly of complex I.</text>
</comment>
<dbReference type="PRINTS" id="PR01436">
    <property type="entry name" value="NADHDHGNASE2"/>
</dbReference>
<evidence type="ECO:0000256" key="2">
    <source>
        <dbReference type="ARBA" id="ARBA00004448"/>
    </source>
</evidence>
<evidence type="ECO:0000259" key="19">
    <source>
        <dbReference type="Pfam" id="PF00361"/>
    </source>
</evidence>
<evidence type="ECO:0000256" key="15">
    <source>
        <dbReference type="ARBA" id="ARBA00023128"/>
    </source>
</evidence>
<evidence type="ECO:0000256" key="14">
    <source>
        <dbReference type="ARBA" id="ARBA00023075"/>
    </source>
</evidence>
<evidence type="ECO:0000256" key="3">
    <source>
        <dbReference type="ARBA" id="ARBA00007012"/>
    </source>
</evidence>
<keyword evidence="10 18" id="KW-1278">Translocase</keyword>
<evidence type="ECO:0000256" key="5">
    <source>
        <dbReference type="ARBA" id="ARBA00021008"/>
    </source>
</evidence>
<dbReference type="EC" id="7.1.1.2" evidence="4 18"/>
<keyword evidence="7 18" id="KW-0679">Respiratory chain</keyword>
<evidence type="ECO:0000256" key="6">
    <source>
        <dbReference type="ARBA" id="ARBA00022448"/>
    </source>
</evidence>
<keyword evidence="11 18" id="KW-0249">Electron transport</keyword>
<evidence type="ECO:0000256" key="18">
    <source>
        <dbReference type="RuleBase" id="RU003403"/>
    </source>
</evidence>
<evidence type="ECO:0000256" key="1">
    <source>
        <dbReference type="ARBA" id="ARBA00003257"/>
    </source>
</evidence>
<organism evidence="20">
    <name type="scientific">Phraortes lii</name>
    <dbReference type="NCBI Taxonomy" id="3003721"/>
    <lineage>
        <taxon>Eukaryota</taxon>
        <taxon>Metazoa</taxon>
        <taxon>Ecdysozoa</taxon>
        <taxon>Arthropoda</taxon>
        <taxon>Hexapoda</taxon>
        <taxon>Insecta</taxon>
        <taxon>Pterygota</taxon>
        <taxon>Neoptera</taxon>
        <taxon>Polyneoptera</taxon>
        <taxon>Phasmatodea</taxon>
        <taxon>Verophasmatodea</taxon>
        <taxon>Anareolatae</taxon>
        <taxon>Lonchodidae</taxon>
        <taxon>Lonchodinae</taxon>
        <taxon>Phraortes</taxon>
    </lineage>
</organism>
<evidence type="ECO:0000256" key="4">
    <source>
        <dbReference type="ARBA" id="ARBA00012944"/>
    </source>
</evidence>
<feature type="transmembrane region" description="Helical" evidence="18">
    <location>
        <begin position="141"/>
        <end position="160"/>
    </location>
</feature>
<accession>A0A9E8Z2T5</accession>
<dbReference type="InterPro" id="IPR001750">
    <property type="entry name" value="ND/Mrp_TM"/>
</dbReference>
<comment type="subcellular location">
    <subcellularLocation>
        <location evidence="2 18">Mitochondrion inner membrane</location>
        <topology evidence="2 18">Multi-pass membrane protein</topology>
    </subcellularLocation>
</comment>
<proteinExistence type="inferred from homology"/>
<dbReference type="GeneID" id="77639905"/>
<feature type="domain" description="NADH:quinone oxidoreductase/Mrp antiporter transmembrane" evidence="19">
    <location>
        <begin position="23"/>
        <end position="279"/>
    </location>
</feature>
<dbReference type="GO" id="GO:0008137">
    <property type="term" value="F:NADH dehydrogenase (ubiquinone) activity"/>
    <property type="evidence" value="ECO:0007669"/>
    <property type="project" value="UniProtKB-EC"/>
</dbReference>
<feature type="transmembrane region" description="Helical" evidence="18">
    <location>
        <begin position="57"/>
        <end position="77"/>
    </location>
</feature>
<keyword evidence="16 18" id="KW-0472">Membrane</keyword>
<keyword evidence="13 18" id="KW-0520">NAD</keyword>
<keyword evidence="9 18" id="KW-0999">Mitochondrion inner membrane</keyword>
<feature type="transmembrane region" description="Helical" evidence="18">
    <location>
        <begin position="311"/>
        <end position="330"/>
    </location>
</feature>
<dbReference type="EMBL" id="ON493672">
    <property type="protein sequence ID" value="WAL35417.1"/>
    <property type="molecule type" value="Genomic_DNA"/>
</dbReference>
<evidence type="ECO:0000256" key="11">
    <source>
        <dbReference type="ARBA" id="ARBA00022982"/>
    </source>
</evidence>
<protein>
    <recommendedName>
        <fullName evidence="5 18">NADH-ubiquinone oxidoreductase chain 2</fullName>
        <ecNumber evidence="4 18">7.1.1.2</ecNumber>
    </recommendedName>
</protein>
<gene>
    <name evidence="20" type="primary">ND2</name>
</gene>
<comment type="similarity">
    <text evidence="3 18">Belongs to the complex I subunit 2 family.</text>
</comment>
<dbReference type="CTD" id="4536"/>
<evidence type="ECO:0000313" key="20">
    <source>
        <dbReference type="EMBL" id="WAL35417.1"/>
    </source>
</evidence>
<dbReference type="PANTHER" id="PTHR46552">
    <property type="entry name" value="NADH-UBIQUINONE OXIDOREDUCTASE CHAIN 2"/>
    <property type="match status" value="1"/>
</dbReference>
<reference evidence="20" key="1">
    <citation type="submission" date="2022-05" db="EMBL/GenBank/DDBJ databases">
        <authorList>
            <person name="Zhang Q.W."/>
        </authorList>
    </citation>
    <scope>NUCLEOTIDE SEQUENCE</scope>
</reference>
<feature type="transmembrane region" description="Helical" evidence="18">
    <location>
        <begin position="232"/>
        <end position="254"/>
    </location>
</feature>